<sequence length="135" mass="14456">CRASGEPTESTSSSGKRSLSWCATRCATPGSPWPPSPPCRPRRSWTTPRCTSPRWGPTTSARSCWRGCAAPRLSSARRWASACTCGASPSSTSSRTASWKRPSASSSSSARRSPTTASPRRRPTAPSPRKTTRKT</sequence>
<proteinExistence type="predicted"/>
<reference evidence="2" key="1">
    <citation type="submission" date="2020-02" db="EMBL/GenBank/DDBJ databases">
        <authorList>
            <person name="Meier V. D."/>
        </authorList>
    </citation>
    <scope>NUCLEOTIDE SEQUENCE</scope>
    <source>
        <strain evidence="2">AVDCRST_MAG68</strain>
    </source>
</reference>
<feature type="region of interest" description="Disordered" evidence="1">
    <location>
        <begin position="84"/>
        <end position="135"/>
    </location>
</feature>
<evidence type="ECO:0000256" key="1">
    <source>
        <dbReference type="SAM" id="MobiDB-lite"/>
    </source>
</evidence>
<feature type="region of interest" description="Disordered" evidence="1">
    <location>
        <begin position="27"/>
        <end position="60"/>
    </location>
</feature>
<feature type="compositionally biased region" description="Low complexity" evidence="1">
    <location>
        <begin position="44"/>
        <end position="54"/>
    </location>
</feature>
<feature type="compositionally biased region" description="Low complexity" evidence="1">
    <location>
        <begin position="84"/>
        <end position="118"/>
    </location>
</feature>
<dbReference type="EMBL" id="CADCTW010000181">
    <property type="protein sequence ID" value="CAA9353989.1"/>
    <property type="molecule type" value="Genomic_DNA"/>
</dbReference>
<feature type="non-terminal residue" evidence="2">
    <location>
        <position position="135"/>
    </location>
</feature>
<evidence type="ECO:0000313" key="2">
    <source>
        <dbReference type="EMBL" id="CAA9353989.1"/>
    </source>
</evidence>
<protein>
    <submittedName>
        <fullName evidence="2">Ribosome-binding factor A</fullName>
    </submittedName>
</protein>
<gene>
    <name evidence="2" type="ORF">AVDCRST_MAG68-3815</name>
</gene>
<feature type="non-terminal residue" evidence="2">
    <location>
        <position position="1"/>
    </location>
</feature>
<name>A0A6J4MCB6_9BACT</name>
<dbReference type="AlphaFoldDB" id="A0A6J4MCB6"/>
<organism evidence="2">
    <name type="scientific">uncultured Gemmatimonadota bacterium</name>
    <dbReference type="NCBI Taxonomy" id="203437"/>
    <lineage>
        <taxon>Bacteria</taxon>
        <taxon>Pseudomonadati</taxon>
        <taxon>Gemmatimonadota</taxon>
        <taxon>environmental samples</taxon>
    </lineage>
</organism>
<accession>A0A6J4MCB6</accession>